<dbReference type="Pfam" id="PF07714">
    <property type="entry name" value="PK_Tyr_Ser-Thr"/>
    <property type="match status" value="1"/>
</dbReference>
<evidence type="ECO:0000313" key="4">
    <source>
        <dbReference type="EMBL" id="KAL0905729.1"/>
    </source>
</evidence>
<evidence type="ECO:0000256" key="2">
    <source>
        <dbReference type="SAM" id="SignalP"/>
    </source>
</evidence>
<dbReference type="InterPro" id="IPR001245">
    <property type="entry name" value="Ser-Thr/Tyr_kinase_cat_dom"/>
</dbReference>
<organism evidence="4 5">
    <name type="scientific">Dendrobium thyrsiflorum</name>
    <name type="common">Pinecone-like raceme dendrobium</name>
    <name type="synonym">Orchid</name>
    <dbReference type="NCBI Taxonomy" id="117978"/>
    <lineage>
        <taxon>Eukaryota</taxon>
        <taxon>Viridiplantae</taxon>
        <taxon>Streptophyta</taxon>
        <taxon>Embryophyta</taxon>
        <taxon>Tracheophyta</taxon>
        <taxon>Spermatophyta</taxon>
        <taxon>Magnoliopsida</taxon>
        <taxon>Liliopsida</taxon>
        <taxon>Asparagales</taxon>
        <taxon>Orchidaceae</taxon>
        <taxon>Epidendroideae</taxon>
        <taxon>Malaxideae</taxon>
        <taxon>Dendrobiinae</taxon>
        <taxon>Dendrobium</taxon>
    </lineage>
</organism>
<proteinExistence type="predicted"/>
<reference evidence="4 5" key="1">
    <citation type="journal article" date="2024" name="Plant Biotechnol. J.">
        <title>Dendrobium thyrsiflorum genome and its molecular insights into genes involved in important horticultural traits.</title>
        <authorList>
            <person name="Chen B."/>
            <person name="Wang J.Y."/>
            <person name="Zheng P.J."/>
            <person name="Li K.L."/>
            <person name="Liang Y.M."/>
            <person name="Chen X.F."/>
            <person name="Zhang C."/>
            <person name="Zhao X."/>
            <person name="He X."/>
            <person name="Zhang G.Q."/>
            <person name="Liu Z.J."/>
            <person name="Xu Q."/>
        </authorList>
    </citation>
    <scope>NUCLEOTIDE SEQUENCE [LARGE SCALE GENOMIC DNA]</scope>
    <source>
        <strain evidence="4">GZMU011</strain>
    </source>
</reference>
<evidence type="ECO:0000313" key="5">
    <source>
        <dbReference type="Proteomes" id="UP001552299"/>
    </source>
</evidence>
<keyword evidence="5" id="KW-1185">Reference proteome</keyword>
<dbReference type="Proteomes" id="UP001552299">
    <property type="component" value="Unassembled WGS sequence"/>
</dbReference>
<feature type="domain" description="Serine-threonine/tyrosine-protein kinase catalytic" evidence="3">
    <location>
        <begin position="43"/>
        <end position="81"/>
    </location>
</feature>
<sequence>MLKLSLRALHTLCASACTLTTRSYKTEAADPPPSAAPLDPSHNIRPPLPPCCPMALKHLIKQCWDTNPNKRPHFEEIVTTLEMYRESFEEDPSSLFYKPSQQQPPRCCFPR</sequence>
<dbReference type="EMBL" id="JANQDX010000018">
    <property type="protein sequence ID" value="KAL0905729.1"/>
    <property type="molecule type" value="Genomic_DNA"/>
</dbReference>
<dbReference type="Gene3D" id="1.10.510.10">
    <property type="entry name" value="Transferase(Phosphotransferase) domain 1"/>
    <property type="match status" value="1"/>
</dbReference>
<protein>
    <recommendedName>
        <fullName evidence="3">Serine-threonine/tyrosine-protein kinase catalytic domain-containing protein</fullName>
    </recommendedName>
</protein>
<keyword evidence="2" id="KW-0732">Signal</keyword>
<comment type="caution">
    <text evidence="4">The sequence shown here is derived from an EMBL/GenBank/DDBJ whole genome shotgun (WGS) entry which is preliminary data.</text>
</comment>
<name>A0ABD0U1F9_DENTH</name>
<evidence type="ECO:0000259" key="3">
    <source>
        <dbReference type="Pfam" id="PF07714"/>
    </source>
</evidence>
<accession>A0ABD0U1F9</accession>
<evidence type="ECO:0000256" key="1">
    <source>
        <dbReference type="SAM" id="MobiDB-lite"/>
    </source>
</evidence>
<feature type="signal peptide" evidence="2">
    <location>
        <begin position="1"/>
        <end position="28"/>
    </location>
</feature>
<dbReference type="SUPFAM" id="SSF56112">
    <property type="entry name" value="Protein kinase-like (PK-like)"/>
    <property type="match status" value="1"/>
</dbReference>
<dbReference type="InterPro" id="IPR011009">
    <property type="entry name" value="Kinase-like_dom_sf"/>
</dbReference>
<dbReference type="AlphaFoldDB" id="A0ABD0U1F9"/>
<feature type="chain" id="PRO_5044847887" description="Serine-threonine/tyrosine-protein kinase catalytic domain-containing protein" evidence="2">
    <location>
        <begin position="29"/>
        <end position="111"/>
    </location>
</feature>
<feature type="region of interest" description="Disordered" evidence="1">
    <location>
        <begin position="91"/>
        <end position="111"/>
    </location>
</feature>
<gene>
    <name evidence="4" type="ORF">M5K25_024167</name>
</gene>